<reference evidence="1 2" key="2">
    <citation type="submission" date="2009-01" db="EMBL/GenBank/DDBJ databases">
        <title>Draft genome sequence of Bacteroides cellulosilyticus (DSM 14838).</title>
        <authorList>
            <person name="Sudarsanam P."/>
            <person name="Ley R."/>
            <person name="Guruge J."/>
            <person name="Turnbaugh P.J."/>
            <person name="Mahowald M."/>
            <person name="Liep D."/>
            <person name="Gordon J."/>
        </authorList>
    </citation>
    <scope>NUCLEOTIDE SEQUENCE [LARGE SCALE GENOMIC DNA]</scope>
    <source>
        <strain evidence="1 2">DSM 14838</strain>
    </source>
</reference>
<dbReference type="EMBL" id="ACCH01000126">
    <property type="protein sequence ID" value="EEF90965.1"/>
    <property type="molecule type" value="Genomic_DNA"/>
</dbReference>
<name>E2NAS2_9BACE</name>
<gene>
    <name evidence="1" type="ORF">BACCELL_01378</name>
</gene>
<evidence type="ECO:0000313" key="2">
    <source>
        <dbReference type="Proteomes" id="UP000003711"/>
    </source>
</evidence>
<dbReference type="AlphaFoldDB" id="E2NAS2"/>
<accession>E2NAS2</accession>
<comment type="caution">
    <text evidence="1">The sequence shown here is derived from an EMBL/GenBank/DDBJ whole genome shotgun (WGS) entry which is preliminary data.</text>
</comment>
<dbReference type="Proteomes" id="UP000003711">
    <property type="component" value="Unassembled WGS sequence"/>
</dbReference>
<dbReference type="HOGENOM" id="CLU_3265391_0_0_10"/>
<evidence type="ECO:0000313" key="1">
    <source>
        <dbReference type="EMBL" id="EEF90965.1"/>
    </source>
</evidence>
<reference evidence="1 2" key="1">
    <citation type="submission" date="2008-12" db="EMBL/GenBank/DDBJ databases">
        <authorList>
            <person name="Fulton L."/>
            <person name="Clifton S."/>
            <person name="Fulton B."/>
            <person name="Xu J."/>
            <person name="Minx P."/>
            <person name="Pepin K.H."/>
            <person name="Johnson M."/>
            <person name="Bhonagiri V."/>
            <person name="Nash W.E."/>
            <person name="Mardis E.R."/>
            <person name="Wilson R.K."/>
        </authorList>
    </citation>
    <scope>NUCLEOTIDE SEQUENCE [LARGE SCALE GENOMIC DNA]</scope>
    <source>
        <strain evidence="1 2">DSM 14838</strain>
    </source>
</reference>
<proteinExistence type="predicted"/>
<organism evidence="1 2">
    <name type="scientific">Bacteroides cellulosilyticus DSM 14838</name>
    <dbReference type="NCBI Taxonomy" id="537012"/>
    <lineage>
        <taxon>Bacteria</taxon>
        <taxon>Pseudomonadati</taxon>
        <taxon>Bacteroidota</taxon>
        <taxon>Bacteroidia</taxon>
        <taxon>Bacteroidales</taxon>
        <taxon>Bacteroidaceae</taxon>
        <taxon>Bacteroides</taxon>
    </lineage>
</organism>
<sequence length="41" mass="5056">MPVLCYLSSDSYFLYNETFRTFVFIYNWVYALNNCNFKRIV</sequence>
<protein>
    <submittedName>
        <fullName evidence="1">Uncharacterized protein</fullName>
    </submittedName>
</protein>